<dbReference type="Proteomes" id="UP000001261">
    <property type="component" value="Unassembled WGS sequence"/>
</dbReference>
<reference evidence="2" key="1">
    <citation type="journal article" date="2009" name="Genome Res.">
        <title>Comparative genomic analyses of the human fungal pathogens Coccidioides and their relatives.</title>
        <authorList>
            <person name="Sharpton T.J."/>
            <person name="Stajich J.E."/>
            <person name="Rounsley S.D."/>
            <person name="Gardner M.J."/>
            <person name="Wortman J.R."/>
            <person name="Jordar V.S."/>
            <person name="Maiti R."/>
            <person name="Kodira C.D."/>
            <person name="Neafsey D.E."/>
            <person name="Zeng Q."/>
            <person name="Hung C.-Y."/>
            <person name="McMahan C."/>
            <person name="Muszewska A."/>
            <person name="Grynberg M."/>
            <person name="Mandel M.A."/>
            <person name="Kellner E.M."/>
            <person name="Barker B.M."/>
            <person name="Galgiani J.N."/>
            <person name="Orbach M.J."/>
            <person name="Kirkland T.N."/>
            <person name="Cole G.T."/>
            <person name="Henn M.R."/>
            <person name="Birren B.W."/>
            <person name="Taylor J.W."/>
        </authorList>
    </citation>
    <scope>NUCLEOTIDE SEQUENCE [LARGE SCALE GENOMIC DNA]</scope>
    <source>
        <strain evidence="2">RS</strain>
    </source>
</reference>
<reference evidence="2" key="2">
    <citation type="journal article" date="2010" name="Genome Res.">
        <title>Population genomic sequencing of Coccidioides fungi reveals recent hybridization and transposon control.</title>
        <authorList>
            <person name="Neafsey D.E."/>
            <person name="Barker B.M."/>
            <person name="Sharpton T.J."/>
            <person name="Stajich J.E."/>
            <person name="Park D.J."/>
            <person name="Whiston E."/>
            <person name="Hung C.-Y."/>
            <person name="McMahan C."/>
            <person name="White J."/>
            <person name="Sykes S."/>
            <person name="Heiman D."/>
            <person name="Young S."/>
            <person name="Zeng Q."/>
            <person name="Abouelleil A."/>
            <person name="Aftuck L."/>
            <person name="Bessette D."/>
            <person name="Brown A."/>
            <person name="FitzGerald M."/>
            <person name="Lui A."/>
            <person name="Macdonald J.P."/>
            <person name="Priest M."/>
            <person name="Orbach M.J."/>
            <person name="Galgiani J.N."/>
            <person name="Kirkland T.N."/>
            <person name="Cole G.T."/>
            <person name="Birren B.W."/>
            <person name="Henn M.R."/>
            <person name="Taylor J.W."/>
            <person name="Rounsley S.D."/>
        </authorList>
    </citation>
    <scope>GENOME REANNOTATION</scope>
    <source>
        <strain evidence="2">RS</strain>
    </source>
</reference>
<dbReference type="EMBL" id="GG704916">
    <property type="protein sequence ID" value="EAS32940.3"/>
    <property type="molecule type" value="Genomic_DNA"/>
</dbReference>
<dbReference type="InParanoid" id="J3KCH5"/>
<protein>
    <submittedName>
        <fullName evidence="1">Uncharacterized protein</fullName>
    </submittedName>
</protein>
<keyword evidence="2" id="KW-1185">Reference proteome</keyword>
<dbReference type="KEGG" id="cim:CIMG_03964"/>
<accession>J3KCH5</accession>
<name>J3KCH5_COCIM</name>
<evidence type="ECO:0000313" key="1">
    <source>
        <dbReference type="EMBL" id="EAS32940.3"/>
    </source>
</evidence>
<sequence length="145" mass="16163">MRLSFPWSSRRSTSTGWYRDLAAVGDGGYADRTNMTGCLALNSGRTLGENLGGDSTFSDKLLKVTDRFDLFTRCPVTSMDEGNTSTSSSVTARSNPRYPAEWLDTTTHRAKNQDVVQYVTFARRYSGYRAVEHLEPHSAAKIPRL</sequence>
<organism evidence="1 2">
    <name type="scientific">Coccidioides immitis (strain RS)</name>
    <name type="common">Valley fever fungus</name>
    <dbReference type="NCBI Taxonomy" id="246410"/>
    <lineage>
        <taxon>Eukaryota</taxon>
        <taxon>Fungi</taxon>
        <taxon>Dikarya</taxon>
        <taxon>Ascomycota</taxon>
        <taxon>Pezizomycotina</taxon>
        <taxon>Eurotiomycetes</taxon>
        <taxon>Eurotiomycetidae</taxon>
        <taxon>Onygenales</taxon>
        <taxon>Onygenaceae</taxon>
        <taxon>Coccidioides</taxon>
    </lineage>
</organism>
<dbReference type="RefSeq" id="XP_001244523.2">
    <property type="nucleotide sequence ID" value="XM_001244522.2"/>
</dbReference>
<proteinExistence type="predicted"/>
<dbReference type="VEuPathDB" id="FungiDB:CIMG_03964"/>
<gene>
    <name evidence="1" type="ORF">CIMG_03964</name>
</gene>
<evidence type="ECO:0000313" key="2">
    <source>
        <dbReference type="Proteomes" id="UP000001261"/>
    </source>
</evidence>
<dbReference type="GeneID" id="4563918"/>
<dbReference type="AlphaFoldDB" id="J3KCH5"/>